<dbReference type="EMBL" id="UYYF01000001">
    <property type="protein sequence ID" value="VDM94794.1"/>
    <property type="molecule type" value="Genomic_DNA"/>
</dbReference>
<dbReference type="AlphaFoldDB" id="A0A0N5CJ23"/>
<sequence>MLHSFANGMRRKSASLSSFHKVDLFRQSFRSTSSFSLQFLSHKDQDFIDVISIADGDDIILNSSINPSTQFEKERIVVSLSDLDREIESAYCSERRSLSFGDGILPTSQKLDFYEKSDKIPQFCEDLSALIKESSFETSMPYFSSGRSISSDHDSLYRGINRNDSEYFLADTNYMTDDHSCQDLKDYSNDLSFNNAEKLPILYTAVGSALNFAAQVMKIPAISSKDRIGEEDSIKELTRQQELNEVYAEDDRLSLCWMNSQLTTPSSTYDKFVTALSDSSRELSVISEHTDSNLGTGEKYTLNSPPDESELVATNVPNSFHKKSIDVGGIIAQQHRCHSVERNVKNIYIQDKSRRKPILLRASPTRSGEFSTKCKSQMVLEDESDYIRNWARLEVPDSMRNLSSSSPNVNGMIMPTDEVDIKETSRSLQHCTEKEQKDAHKWKEVLPVTFGPHQVIGPVRRSSQTSTRKAPFSSMNHEKKARVDKKHSRKGSALFDFFRRVLLDLLCALLVIGSKPSKKKELNLLEKSDLRSLSDIVTPVSDRRSIAAEEFDDLPDSLAKAILDKVPNTIASSGGRHLAAHFNKETHRFIPQV</sequence>
<keyword evidence="3" id="KW-1185">Reference proteome</keyword>
<organism evidence="4">
    <name type="scientific">Thelazia callipaeda</name>
    <name type="common">Oriental eyeworm</name>
    <name type="synonym">Parasitic nematode</name>
    <dbReference type="NCBI Taxonomy" id="103827"/>
    <lineage>
        <taxon>Eukaryota</taxon>
        <taxon>Metazoa</taxon>
        <taxon>Ecdysozoa</taxon>
        <taxon>Nematoda</taxon>
        <taxon>Chromadorea</taxon>
        <taxon>Rhabditida</taxon>
        <taxon>Spirurina</taxon>
        <taxon>Spiruromorpha</taxon>
        <taxon>Thelazioidea</taxon>
        <taxon>Thelaziidae</taxon>
        <taxon>Thelazia</taxon>
    </lineage>
</organism>
<dbReference type="OrthoDB" id="5860527at2759"/>
<protein>
    <submittedName>
        <fullName evidence="2 4">Uncharacterized protein</fullName>
    </submittedName>
</protein>
<dbReference type="Proteomes" id="UP000276776">
    <property type="component" value="Unassembled WGS sequence"/>
</dbReference>
<accession>A0A0N5CJ23</accession>
<evidence type="ECO:0000313" key="2">
    <source>
        <dbReference type="EMBL" id="VDM94794.1"/>
    </source>
</evidence>
<proteinExistence type="predicted"/>
<name>A0A0N5CJ23_THECL</name>
<reference evidence="4" key="1">
    <citation type="submission" date="2017-02" db="UniProtKB">
        <authorList>
            <consortium name="WormBaseParasite"/>
        </authorList>
    </citation>
    <scope>IDENTIFICATION</scope>
</reference>
<dbReference type="WBParaSite" id="TCLT_0000001001-mRNA-1">
    <property type="protein sequence ID" value="TCLT_0000001001-mRNA-1"/>
    <property type="gene ID" value="TCLT_0000001001"/>
</dbReference>
<evidence type="ECO:0000313" key="4">
    <source>
        <dbReference type="WBParaSite" id="TCLT_0000001001-mRNA-1"/>
    </source>
</evidence>
<evidence type="ECO:0000256" key="1">
    <source>
        <dbReference type="SAM" id="MobiDB-lite"/>
    </source>
</evidence>
<reference evidence="2 3" key="2">
    <citation type="submission" date="2018-11" db="EMBL/GenBank/DDBJ databases">
        <authorList>
            <consortium name="Pathogen Informatics"/>
        </authorList>
    </citation>
    <scope>NUCLEOTIDE SEQUENCE [LARGE SCALE GENOMIC DNA]</scope>
</reference>
<gene>
    <name evidence="2" type="ORF">TCLT_LOCUS11</name>
</gene>
<feature type="region of interest" description="Disordered" evidence="1">
    <location>
        <begin position="459"/>
        <end position="485"/>
    </location>
</feature>
<evidence type="ECO:0000313" key="3">
    <source>
        <dbReference type="Proteomes" id="UP000276776"/>
    </source>
</evidence>